<sequence>MLIKCDVGGEIYLRQGDWLDWNRSLRSSVAPTLVWGNSAWNDWRAAVKHRSAGVLKFFHNYLQVNDVKTERRAICITAPTTTNINVDTAPPNYNEAIKMLSH</sequence>
<evidence type="ECO:0000313" key="1">
    <source>
        <dbReference type="Proteomes" id="UP000095285"/>
    </source>
</evidence>
<name>A0A1I7W034_LOALO</name>
<organism evidence="1 2">
    <name type="scientific">Loa loa</name>
    <name type="common">Eye worm</name>
    <name type="synonym">Filaria loa</name>
    <dbReference type="NCBI Taxonomy" id="7209"/>
    <lineage>
        <taxon>Eukaryota</taxon>
        <taxon>Metazoa</taxon>
        <taxon>Ecdysozoa</taxon>
        <taxon>Nematoda</taxon>
        <taxon>Chromadorea</taxon>
        <taxon>Rhabditida</taxon>
        <taxon>Spirurina</taxon>
        <taxon>Spiruromorpha</taxon>
        <taxon>Filarioidea</taxon>
        <taxon>Onchocercidae</taxon>
        <taxon>Loa</taxon>
    </lineage>
</organism>
<evidence type="ECO:0000313" key="2">
    <source>
        <dbReference type="WBParaSite" id="EN70_817"/>
    </source>
</evidence>
<dbReference type="WBParaSite" id="EN70_817">
    <property type="protein sequence ID" value="EN70_817"/>
    <property type="gene ID" value="EN70_817"/>
</dbReference>
<keyword evidence="1" id="KW-1185">Reference proteome</keyword>
<proteinExistence type="predicted"/>
<accession>A0A1I7W034</accession>
<protein>
    <submittedName>
        <fullName evidence="2">Retrotransposon protein</fullName>
    </submittedName>
</protein>
<reference evidence="1" key="1">
    <citation type="submission" date="2012-04" db="EMBL/GenBank/DDBJ databases">
        <title>The Genome Sequence of Loa loa.</title>
        <authorList>
            <consortium name="The Broad Institute Genome Sequencing Platform"/>
            <consortium name="Broad Institute Genome Sequencing Center for Infectious Disease"/>
            <person name="Nutman T.B."/>
            <person name="Fink D.L."/>
            <person name="Russ C."/>
            <person name="Young S."/>
            <person name="Zeng Q."/>
            <person name="Gargeya S."/>
            <person name="Alvarado L."/>
            <person name="Berlin A."/>
            <person name="Chapman S.B."/>
            <person name="Chen Z."/>
            <person name="Freedman E."/>
            <person name="Gellesch M."/>
            <person name="Goldberg J."/>
            <person name="Griggs A."/>
            <person name="Gujja S."/>
            <person name="Heilman E.R."/>
            <person name="Heiman D."/>
            <person name="Howarth C."/>
            <person name="Mehta T."/>
            <person name="Neiman D."/>
            <person name="Pearson M."/>
            <person name="Roberts A."/>
            <person name="Saif S."/>
            <person name="Shea T."/>
            <person name="Shenoy N."/>
            <person name="Sisk P."/>
            <person name="Stolte C."/>
            <person name="Sykes S."/>
            <person name="White J."/>
            <person name="Yandava C."/>
            <person name="Haas B."/>
            <person name="Henn M.R."/>
            <person name="Nusbaum C."/>
            <person name="Birren B."/>
        </authorList>
    </citation>
    <scope>NUCLEOTIDE SEQUENCE [LARGE SCALE GENOMIC DNA]</scope>
</reference>
<dbReference type="Proteomes" id="UP000095285">
    <property type="component" value="Unassembled WGS sequence"/>
</dbReference>
<reference evidence="2" key="2">
    <citation type="submission" date="2016-11" db="UniProtKB">
        <authorList>
            <consortium name="WormBaseParasite"/>
        </authorList>
    </citation>
    <scope>IDENTIFICATION</scope>
</reference>
<dbReference type="AlphaFoldDB" id="A0A1I7W034"/>